<accession>A0A1F5LRZ0</accession>
<organism evidence="6 7">
    <name type="scientific">Penicillium arizonense</name>
    <dbReference type="NCBI Taxonomy" id="1835702"/>
    <lineage>
        <taxon>Eukaryota</taxon>
        <taxon>Fungi</taxon>
        <taxon>Dikarya</taxon>
        <taxon>Ascomycota</taxon>
        <taxon>Pezizomycotina</taxon>
        <taxon>Eurotiomycetes</taxon>
        <taxon>Eurotiomycetidae</taxon>
        <taxon>Eurotiales</taxon>
        <taxon>Aspergillaceae</taxon>
        <taxon>Penicillium</taxon>
    </lineage>
</organism>
<dbReference type="EMBL" id="LXJU01000003">
    <property type="protein sequence ID" value="OGE55876.1"/>
    <property type="molecule type" value="Genomic_DNA"/>
</dbReference>
<dbReference type="GO" id="GO:0016787">
    <property type="term" value="F:hydrolase activity"/>
    <property type="evidence" value="ECO:0007669"/>
    <property type="project" value="UniProtKB-KW"/>
</dbReference>
<evidence type="ECO:0000256" key="3">
    <source>
        <dbReference type="PIRSR" id="PIRSR001221-1"/>
    </source>
</evidence>
<sequence>MGSTQAWQQIVSQKRTIRDQLLTPYLVDDVDQRVPQVQNVAERSQLAKDPLVQAITDIDNVVVLLEHLEKGEFRAEQVVKSYIKRAVVAHQLTNSLTEILFEDAIEQARALDAEFKDTGKLRGPLHGIPITLKDQFNVKGVDTTLGYVGRSFAPAEDDAVLVQMLKKMGAIIIAKTNLPQSIMWAETENPLWGLTTNPRNPDFSPGGSTGGEGALLAMHGSIIGYGTDIGGSVRIPQSTVGLYGFKPSSARLPYQGVPVSTEGQEHVPSSIGPMARDLSSICYMSRLLANSQPWDLDPRCAPLPWNEGAFQEIQSLPLVIGLIIDDGVVKVHPPIARALQELSTVLKANGHEVIAWDTSDHAACIALMDQYYTADGCEDIRRDVAAAGEPFIPHVEALINRGEAISVYEYWQLNKRKAAAQKGYLDKWNAVRSPSGKPVDVLLSPTLPHTAVPHRKFRWVGYTKIWNLLDYPALTFPVDKVRADQDAMPSERYEPRNQLDEWNWNLYDAKQVDGYPVNLQIIGKKLHEEKVLGVATVVEKLWKSHVEGK</sequence>
<evidence type="ECO:0000256" key="4">
    <source>
        <dbReference type="PIRSR" id="PIRSR001221-2"/>
    </source>
</evidence>
<proteinExistence type="inferred from homology"/>
<evidence type="ECO:0000313" key="6">
    <source>
        <dbReference type="EMBL" id="OGE55876.1"/>
    </source>
</evidence>
<protein>
    <recommendedName>
        <fullName evidence="5">Amidase domain-containing protein</fullName>
    </recommendedName>
</protein>
<dbReference type="AlphaFoldDB" id="A0A1F5LRZ0"/>
<dbReference type="GeneID" id="34573202"/>
<evidence type="ECO:0000259" key="5">
    <source>
        <dbReference type="Pfam" id="PF01425"/>
    </source>
</evidence>
<feature type="active site" description="Charge relay system" evidence="3">
    <location>
        <position position="208"/>
    </location>
</feature>
<gene>
    <name evidence="6" type="ORF">PENARI_c003G06742</name>
</gene>
<evidence type="ECO:0000256" key="1">
    <source>
        <dbReference type="ARBA" id="ARBA00009199"/>
    </source>
</evidence>
<keyword evidence="2" id="KW-0378">Hydrolase</keyword>
<dbReference type="OrthoDB" id="6428749at2759"/>
<feature type="binding site" evidence="4">
    <location>
        <begin position="229"/>
        <end position="232"/>
    </location>
    <ligand>
        <name>substrate</name>
    </ligand>
</feature>
<dbReference type="PANTHER" id="PTHR46072">
    <property type="entry name" value="AMIDASE-RELATED-RELATED"/>
    <property type="match status" value="1"/>
</dbReference>
<dbReference type="SUPFAM" id="SSF75304">
    <property type="entry name" value="Amidase signature (AS) enzymes"/>
    <property type="match status" value="1"/>
</dbReference>
<dbReference type="PANTHER" id="PTHR46072:SF2">
    <property type="entry name" value="AMIDASE (EUROFUNG)"/>
    <property type="match status" value="1"/>
</dbReference>
<reference evidence="6 7" key="1">
    <citation type="journal article" date="2016" name="Sci. Rep.">
        <title>Penicillium arizonense, a new, genome sequenced fungal species, reveals a high chemical diversity in secreted metabolites.</title>
        <authorList>
            <person name="Grijseels S."/>
            <person name="Nielsen J.C."/>
            <person name="Randelovic M."/>
            <person name="Nielsen J."/>
            <person name="Nielsen K.F."/>
            <person name="Workman M."/>
            <person name="Frisvad J.C."/>
        </authorList>
    </citation>
    <scope>NUCLEOTIDE SEQUENCE [LARGE SCALE GENOMIC DNA]</scope>
    <source>
        <strain evidence="6 7">CBS 141311</strain>
    </source>
</reference>
<feature type="binding site" evidence="4">
    <location>
        <position position="182"/>
    </location>
    <ligand>
        <name>substrate</name>
    </ligand>
</feature>
<dbReference type="Gene3D" id="3.90.1300.10">
    <property type="entry name" value="Amidase signature (AS) domain"/>
    <property type="match status" value="1"/>
</dbReference>
<feature type="active site" description="Acyl-ester intermediate" evidence="3">
    <location>
        <position position="232"/>
    </location>
</feature>
<dbReference type="InterPro" id="IPR023631">
    <property type="entry name" value="Amidase_dom"/>
</dbReference>
<dbReference type="RefSeq" id="XP_022491305.1">
    <property type="nucleotide sequence ID" value="XM_022628468.1"/>
</dbReference>
<comment type="caution">
    <text evidence="6">The sequence shown here is derived from an EMBL/GenBank/DDBJ whole genome shotgun (WGS) entry which is preliminary data.</text>
</comment>
<feature type="binding site" evidence="4">
    <location>
        <position position="208"/>
    </location>
    <ligand>
        <name>substrate</name>
    </ligand>
</feature>
<comment type="similarity">
    <text evidence="1">Belongs to the amidase family.</text>
</comment>
<dbReference type="STRING" id="1835702.A0A1F5LRZ0"/>
<feature type="domain" description="Amidase" evidence="5">
    <location>
        <begin position="78"/>
        <end position="532"/>
    </location>
</feature>
<dbReference type="Pfam" id="PF01425">
    <property type="entry name" value="Amidase"/>
    <property type="match status" value="1"/>
</dbReference>
<feature type="active site" description="Charge relay system" evidence="3">
    <location>
        <position position="133"/>
    </location>
</feature>
<name>A0A1F5LRZ0_PENAI</name>
<evidence type="ECO:0000313" key="7">
    <source>
        <dbReference type="Proteomes" id="UP000177622"/>
    </source>
</evidence>
<evidence type="ECO:0000256" key="2">
    <source>
        <dbReference type="ARBA" id="ARBA00022801"/>
    </source>
</evidence>
<dbReference type="InterPro" id="IPR036928">
    <property type="entry name" value="AS_sf"/>
</dbReference>
<dbReference type="Proteomes" id="UP000177622">
    <property type="component" value="Unassembled WGS sequence"/>
</dbReference>
<keyword evidence="7" id="KW-1185">Reference proteome</keyword>
<dbReference type="PIRSF" id="PIRSF001221">
    <property type="entry name" value="Amidase_fungi"/>
    <property type="match status" value="1"/>
</dbReference>